<evidence type="ECO:0000313" key="8">
    <source>
        <dbReference type="Proteomes" id="UP000473571"/>
    </source>
</evidence>
<dbReference type="GO" id="GO:0020037">
    <property type="term" value="F:heme binding"/>
    <property type="evidence" value="ECO:0007669"/>
    <property type="project" value="InterPro"/>
</dbReference>
<protein>
    <submittedName>
        <fullName evidence="7">Cytochrome c</fullName>
    </submittedName>
</protein>
<sequence length="211" mass="22209">AAACALLLAACGGHDAPVASAASGAPGADQVARGRYLVKAADCAACHTAKDGAPFAGGAPLESPFGTFYGSNITPDKAHGIGNWSADDFYAALHDGKAPGKRLYPSMPYTSYRQLTRADTDAMYAYLKTVKPVAQENRAHELKFPYNLRFGMVFWDMAFLKDSLPDASTGQSADWQRGRYLAGALGHCAECHTPRAFTGQLDGAKPFAGAA</sequence>
<keyword evidence="1 4" id="KW-0349">Heme</keyword>
<feature type="domain" description="Cytochrome c" evidence="6">
    <location>
        <begin position="29"/>
        <end position="131"/>
    </location>
</feature>
<dbReference type="Gene3D" id="1.10.760.10">
    <property type="entry name" value="Cytochrome c-like domain"/>
    <property type="match status" value="1"/>
</dbReference>
<dbReference type="RefSeq" id="WP_151007415.1">
    <property type="nucleotide sequence ID" value="NZ_VZOL01001362.1"/>
</dbReference>
<keyword evidence="3 4" id="KW-0408">Iron</keyword>
<evidence type="ECO:0000256" key="5">
    <source>
        <dbReference type="SAM" id="SignalP"/>
    </source>
</evidence>
<dbReference type="PANTHER" id="PTHR35008">
    <property type="entry name" value="BLL4482 PROTEIN-RELATED"/>
    <property type="match status" value="1"/>
</dbReference>
<evidence type="ECO:0000256" key="1">
    <source>
        <dbReference type="ARBA" id="ARBA00022617"/>
    </source>
</evidence>
<name>A0A6L3MLT3_9BURK</name>
<keyword evidence="5" id="KW-0732">Signal</keyword>
<evidence type="ECO:0000259" key="6">
    <source>
        <dbReference type="PROSITE" id="PS51007"/>
    </source>
</evidence>
<dbReference type="SUPFAM" id="SSF46626">
    <property type="entry name" value="Cytochrome c"/>
    <property type="match status" value="2"/>
</dbReference>
<feature type="non-terminal residue" evidence="7">
    <location>
        <position position="1"/>
    </location>
</feature>
<gene>
    <name evidence="7" type="ORF">F7R13_35520</name>
</gene>
<dbReference type="Proteomes" id="UP000473571">
    <property type="component" value="Unassembled WGS sequence"/>
</dbReference>
<dbReference type="EMBL" id="VZOL01001362">
    <property type="protein sequence ID" value="KAB0632124.1"/>
    <property type="molecule type" value="Genomic_DNA"/>
</dbReference>
<accession>A0A6L3MLT3</accession>
<dbReference type="GO" id="GO:0009055">
    <property type="term" value="F:electron transfer activity"/>
    <property type="evidence" value="ECO:0007669"/>
    <property type="project" value="InterPro"/>
</dbReference>
<proteinExistence type="predicted"/>
<reference evidence="7 8" key="1">
    <citation type="submission" date="2019-09" db="EMBL/GenBank/DDBJ databases">
        <title>Draft genome sequences of 48 bacterial type strains from the CCUG.</title>
        <authorList>
            <person name="Tunovic T."/>
            <person name="Pineiro-Iglesias B."/>
            <person name="Unosson C."/>
            <person name="Inganas E."/>
            <person name="Ohlen M."/>
            <person name="Cardew S."/>
            <person name="Jensie-Markopoulos S."/>
            <person name="Salva-Serra F."/>
            <person name="Jaen-Luchoro D."/>
            <person name="Karlsson R."/>
            <person name="Svensson-Stadler L."/>
            <person name="Chun J."/>
            <person name="Moore E."/>
        </authorList>
    </citation>
    <scope>NUCLEOTIDE SEQUENCE [LARGE SCALE GENOMIC DNA]</scope>
    <source>
        <strain evidence="7 8">CCUG 65687</strain>
    </source>
</reference>
<dbReference type="PANTHER" id="PTHR35008:SF4">
    <property type="entry name" value="BLL4482 PROTEIN"/>
    <property type="match status" value="1"/>
</dbReference>
<organism evidence="7 8">
    <name type="scientific">Burkholderia territorii</name>
    <dbReference type="NCBI Taxonomy" id="1503055"/>
    <lineage>
        <taxon>Bacteria</taxon>
        <taxon>Pseudomonadati</taxon>
        <taxon>Pseudomonadota</taxon>
        <taxon>Betaproteobacteria</taxon>
        <taxon>Burkholderiales</taxon>
        <taxon>Burkholderiaceae</taxon>
        <taxon>Burkholderia</taxon>
        <taxon>Burkholderia cepacia complex</taxon>
    </lineage>
</organism>
<feature type="non-terminal residue" evidence="7">
    <location>
        <position position="211"/>
    </location>
</feature>
<dbReference type="AlphaFoldDB" id="A0A6L3MLT3"/>
<dbReference type="InterPro" id="IPR009056">
    <property type="entry name" value="Cyt_c-like_dom"/>
</dbReference>
<evidence type="ECO:0000256" key="2">
    <source>
        <dbReference type="ARBA" id="ARBA00022723"/>
    </source>
</evidence>
<comment type="caution">
    <text evidence="7">The sequence shown here is derived from an EMBL/GenBank/DDBJ whole genome shotgun (WGS) entry which is preliminary data.</text>
</comment>
<dbReference type="Pfam" id="PF00034">
    <property type="entry name" value="Cytochrom_C"/>
    <property type="match status" value="1"/>
</dbReference>
<feature type="chain" id="PRO_5026776694" evidence="5">
    <location>
        <begin position="22"/>
        <end position="211"/>
    </location>
</feature>
<dbReference type="PROSITE" id="PS51007">
    <property type="entry name" value="CYTC"/>
    <property type="match status" value="1"/>
</dbReference>
<dbReference type="InterPro" id="IPR051459">
    <property type="entry name" value="Cytochrome_c-type_DH"/>
</dbReference>
<dbReference type="InterPro" id="IPR036909">
    <property type="entry name" value="Cyt_c-like_dom_sf"/>
</dbReference>
<evidence type="ECO:0000256" key="3">
    <source>
        <dbReference type="ARBA" id="ARBA00023004"/>
    </source>
</evidence>
<feature type="signal peptide" evidence="5">
    <location>
        <begin position="1"/>
        <end position="21"/>
    </location>
</feature>
<dbReference type="GO" id="GO:0046872">
    <property type="term" value="F:metal ion binding"/>
    <property type="evidence" value="ECO:0007669"/>
    <property type="project" value="UniProtKB-KW"/>
</dbReference>
<evidence type="ECO:0000313" key="7">
    <source>
        <dbReference type="EMBL" id="KAB0632124.1"/>
    </source>
</evidence>
<keyword evidence="2 4" id="KW-0479">Metal-binding</keyword>
<evidence type="ECO:0000256" key="4">
    <source>
        <dbReference type="PROSITE-ProRule" id="PRU00433"/>
    </source>
</evidence>